<evidence type="ECO:0000313" key="3">
    <source>
        <dbReference type="Proteomes" id="UP001157017"/>
    </source>
</evidence>
<sequence>MVGVLALPHRGVSAALFVGYLVGTAVVLPAAVAWARAEPGRWGAGVLLIAALVVPVLVARLHMVWDGRG</sequence>
<proteinExistence type="predicted"/>
<evidence type="ECO:0000256" key="1">
    <source>
        <dbReference type="SAM" id="Phobius"/>
    </source>
</evidence>
<protein>
    <recommendedName>
        <fullName evidence="4">Major facilitator superfamily (MFS) profile domain-containing protein</fullName>
    </recommendedName>
</protein>
<evidence type="ECO:0008006" key="4">
    <source>
        <dbReference type="Google" id="ProtNLM"/>
    </source>
</evidence>
<gene>
    <name evidence="2" type="ORF">GCM10025868_23720</name>
</gene>
<keyword evidence="1" id="KW-0472">Membrane</keyword>
<keyword evidence="1" id="KW-1133">Transmembrane helix</keyword>
<reference evidence="3" key="1">
    <citation type="journal article" date="2019" name="Int. J. Syst. Evol. Microbiol.">
        <title>The Global Catalogue of Microorganisms (GCM) 10K type strain sequencing project: providing services to taxonomists for standard genome sequencing and annotation.</title>
        <authorList>
            <consortium name="The Broad Institute Genomics Platform"/>
            <consortium name="The Broad Institute Genome Sequencing Center for Infectious Disease"/>
            <person name="Wu L."/>
            <person name="Ma J."/>
        </authorList>
    </citation>
    <scope>NUCLEOTIDE SEQUENCE [LARGE SCALE GENOMIC DNA]</scope>
    <source>
        <strain evidence="3">NBRC 108730</strain>
    </source>
</reference>
<feature type="transmembrane region" description="Helical" evidence="1">
    <location>
        <begin position="12"/>
        <end position="35"/>
    </location>
</feature>
<dbReference type="Proteomes" id="UP001157017">
    <property type="component" value="Unassembled WGS sequence"/>
</dbReference>
<comment type="caution">
    <text evidence="2">The sequence shown here is derived from an EMBL/GenBank/DDBJ whole genome shotgun (WGS) entry which is preliminary data.</text>
</comment>
<name>A0ABQ6JJS4_9ACTN</name>
<feature type="transmembrane region" description="Helical" evidence="1">
    <location>
        <begin position="42"/>
        <end position="63"/>
    </location>
</feature>
<organism evidence="2 3">
    <name type="scientific">Angustibacter aerolatus</name>
    <dbReference type="NCBI Taxonomy" id="1162965"/>
    <lineage>
        <taxon>Bacteria</taxon>
        <taxon>Bacillati</taxon>
        <taxon>Actinomycetota</taxon>
        <taxon>Actinomycetes</taxon>
        <taxon>Kineosporiales</taxon>
        <taxon>Kineosporiaceae</taxon>
    </lineage>
</organism>
<keyword evidence="1" id="KW-0812">Transmembrane</keyword>
<dbReference type="EMBL" id="BSUZ01000001">
    <property type="protein sequence ID" value="GMA87122.1"/>
    <property type="molecule type" value="Genomic_DNA"/>
</dbReference>
<keyword evidence="3" id="KW-1185">Reference proteome</keyword>
<evidence type="ECO:0000313" key="2">
    <source>
        <dbReference type="EMBL" id="GMA87122.1"/>
    </source>
</evidence>
<accession>A0ABQ6JJS4</accession>